<evidence type="ECO:0000256" key="1">
    <source>
        <dbReference type="SAM" id="MobiDB-lite"/>
    </source>
</evidence>
<feature type="region of interest" description="Disordered" evidence="1">
    <location>
        <begin position="1"/>
        <end position="23"/>
    </location>
</feature>
<keyword evidence="3" id="KW-1185">Reference proteome</keyword>
<proteinExistence type="predicted"/>
<evidence type="ECO:0000313" key="3">
    <source>
        <dbReference type="Proteomes" id="UP000015105"/>
    </source>
</evidence>
<reference evidence="2" key="3">
    <citation type="journal article" date="2017" name="Nature">
        <title>Genome sequence of the progenitor of the wheat D genome Aegilops tauschii.</title>
        <authorList>
            <person name="Luo M.C."/>
            <person name="Gu Y.Q."/>
            <person name="Puiu D."/>
            <person name="Wang H."/>
            <person name="Twardziok S.O."/>
            <person name="Deal K.R."/>
            <person name="Huo N."/>
            <person name="Zhu T."/>
            <person name="Wang L."/>
            <person name="Wang Y."/>
            <person name="McGuire P.E."/>
            <person name="Liu S."/>
            <person name="Long H."/>
            <person name="Ramasamy R.K."/>
            <person name="Rodriguez J.C."/>
            <person name="Van S.L."/>
            <person name="Yuan L."/>
            <person name="Wang Z."/>
            <person name="Xia Z."/>
            <person name="Xiao L."/>
            <person name="Anderson O.D."/>
            <person name="Ouyang S."/>
            <person name="Liang Y."/>
            <person name="Zimin A.V."/>
            <person name="Pertea G."/>
            <person name="Qi P."/>
            <person name="Bennetzen J.L."/>
            <person name="Dai X."/>
            <person name="Dawson M.W."/>
            <person name="Muller H.G."/>
            <person name="Kugler K."/>
            <person name="Rivarola-Duarte L."/>
            <person name="Spannagl M."/>
            <person name="Mayer K.F.X."/>
            <person name="Lu F.H."/>
            <person name="Bevan M.W."/>
            <person name="Leroy P."/>
            <person name="Li P."/>
            <person name="You F.M."/>
            <person name="Sun Q."/>
            <person name="Liu Z."/>
            <person name="Lyons E."/>
            <person name="Wicker T."/>
            <person name="Salzberg S.L."/>
            <person name="Devos K.M."/>
            <person name="Dvorak J."/>
        </authorList>
    </citation>
    <scope>NUCLEOTIDE SEQUENCE [LARGE SCALE GENOMIC DNA]</scope>
    <source>
        <strain evidence="2">cv. AL8/78</strain>
    </source>
</reference>
<reference evidence="2" key="5">
    <citation type="journal article" date="2021" name="G3 (Bethesda)">
        <title>Aegilops tauschii genome assembly Aet v5.0 features greater sequence contiguity and improved annotation.</title>
        <authorList>
            <person name="Wang L."/>
            <person name="Zhu T."/>
            <person name="Rodriguez J.C."/>
            <person name="Deal K.R."/>
            <person name="Dubcovsky J."/>
            <person name="McGuire P.E."/>
            <person name="Lux T."/>
            <person name="Spannagl M."/>
            <person name="Mayer K.F.X."/>
            <person name="Baldrich P."/>
            <person name="Meyers B.C."/>
            <person name="Huo N."/>
            <person name="Gu Y.Q."/>
            <person name="Zhou H."/>
            <person name="Devos K.M."/>
            <person name="Bennetzen J.L."/>
            <person name="Unver T."/>
            <person name="Budak H."/>
            <person name="Gulick P.J."/>
            <person name="Galiba G."/>
            <person name="Kalapos B."/>
            <person name="Nelson D.R."/>
            <person name="Li P."/>
            <person name="You F.M."/>
            <person name="Luo M.C."/>
            <person name="Dvorak J."/>
        </authorList>
    </citation>
    <scope>NUCLEOTIDE SEQUENCE [LARGE SCALE GENOMIC DNA]</scope>
    <source>
        <strain evidence="2">cv. AL8/78</strain>
    </source>
</reference>
<reference evidence="3" key="2">
    <citation type="journal article" date="2017" name="Nat. Plants">
        <title>The Aegilops tauschii genome reveals multiple impacts of transposons.</title>
        <authorList>
            <person name="Zhao G."/>
            <person name="Zou C."/>
            <person name="Li K."/>
            <person name="Wang K."/>
            <person name="Li T."/>
            <person name="Gao L."/>
            <person name="Zhang X."/>
            <person name="Wang H."/>
            <person name="Yang Z."/>
            <person name="Liu X."/>
            <person name="Jiang W."/>
            <person name="Mao L."/>
            <person name="Kong X."/>
            <person name="Jiao Y."/>
            <person name="Jia J."/>
        </authorList>
    </citation>
    <scope>NUCLEOTIDE SEQUENCE [LARGE SCALE GENOMIC DNA]</scope>
    <source>
        <strain evidence="3">cv. AL8/78</strain>
    </source>
</reference>
<evidence type="ECO:0000313" key="2">
    <source>
        <dbReference type="EnsemblPlants" id="AET3Gv20090300.21"/>
    </source>
</evidence>
<name>A0A453DUG2_AEGTS</name>
<dbReference type="AlphaFoldDB" id="A0A453DUG2"/>
<dbReference type="Gramene" id="AET3Gv20090300.21">
    <property type="protein sequence ID" value="AET3Gv20090300.21"/>
    <property type="gene ID" value="AET3Gv20090300"/>
</dbReference>
<organism evidence="2 3">
    <name type="scientific">Aegilops tauschii subsp. strangulata</name>
    <name type="common">Goatgrass</name>
    <dbReference type="NCBI Taxonomy" id="200361"/>
    <lineage>
        <taxon>Eukaryota</taxon>
        <taxon>Viridiplantae</taxon>
        <taxon>Streptophyta</taxon>
        <taxon>Embryophyta</taxon>
        <taxon>Tracheophyta</taxon>
        <taxon>Spermatophyta</taxon>
        <taxon>Magnoliopsida</taxon>
        <taxon>Liliopsida</taxon>
        <taxon>Poales</taxon>
        <taxon>Poaceae</taxon>
        <taxon>BOP clade</taxon>
        <taxon>Pooideae</taxon>
        <taxon>Triticodae</taxon>
        <taxon>Triticeae</taxon>
        <taxon>Triticinae</taxon>
        <taxon>Aegilops</taxon>
    </lineage>
</organism>
<dbReference type="EnsemblPlants" id="AET3Gv20090300.21">
    <property type="protein sequence ID" value="AET3Gv20090300.21"/>
    <property type="gene ID" value="AET3Gv20090300"/>
</dbReference>
<reference evidence="3" key="1">
    <citation type="journal article" date="2014" name="Science">
        <title>Ancient hybridizations among the ancestral genomes of bread wheat.</title>
        <authorList>
            <consortium name="International Wheat Genome Sequencing Consortium,"/>
            <person name="Marcussen T."/>
            <person name="Sandve S.R."/>
            <person name="Heier L."/>
            <person name="Spannagl M."/>
            <person name="Pfeifer M."/>
            <person name="Jakobsen K.S."/>
            <person name="Wulff B.B."/>
            <person name="Steuernagel B."/>
            <person name="Mayer K.F."/>
            <person name="Olsen O.A."/>
        </authorList>
    </citation>
    <scope>NUCLEOTIDE SEQUENCE [LARGE SCALE GENOMIC DNA]</scope>
    <source>
        <strain evidence="3">cv. AL8/78</strain>
    </source>
</reference>
<feature type="region of interest" description="Disordered" evidence="1">
    <location>
        <begin position="36"/>
        <end position="104"/>
    </location>
</feature>
<protein>
    <submittedName>
        <fullName evidence="2">Uncharacterized protein</fullName>
    </submittedName>
</protein>
<sequence length="116" mass="12291">PIEKLRRTAPWTNPTYPAGQAAAPPAVVLPFDPLLLGHGHARRGNDPGEAAGCRARRQAAGRGGLCQEAGPQEARSNPPQRPSSAVARRYSPIRPSHKTAISAPQNLNISYLDATV</sequence>
<dbReference type="Proteomes" id="UP000015105">
    <property type="component" value="Chromosome 3D"/>
</dbReference>
<reference evidence="2" key="4">
    <citation type="submission" date="2019-03" db="UniProtKB">
        <authorList>
            <consortium name="EnsemblPlants"/>
        </authorList>
    </citation>
    <scope>IDENTIFICATION</scope>
</reference>
<accession>A0A453DUG2</accession>